<sequence length="1180" mass="134425">MDRKTKQLSNPFSTGGGGAHFEAHILASFVVLMLSGGYAPCLPCWPITKIKPQGKIDGYDTDDLIVFVENKGTQEQRKLLGQVKHAPAFTKGDIELPGVFQAAWDDFNNPQIFKQNKDVIALITGPLSKTDFHNVHWLLNQARHTANADEFYRHVERAKFSPAKAEEKLGVIQYHLQQANYNSSLSQEDLYSFLRHFHLFGYDLGDEVGVTLSLLYSHIAQFNQQAPQWVWSRAVDLVQTWNKDAGTITRENLPEDLRDAFKRPVVTHIPSEFVEPHLDIAKQDWRQHKYAIDLALLLLVGGWNEKNEADISTVAKITGQDYSDLAPKIQELLQVADSPLSLHNGIWKISERINLWEQLGSRIFDQHLEVFKECAVSVLTERDPAFELPKEDRFAASIYGKTTKWSPALKKGLAEGLALLGSHPNMLDNCSLDKAEITAVLAIRDIFADADWVLWGSLNNLLPVLAEAAPSDFLGAVENALQVSPCPFDDFFAQEGSGGFGDTNYMTGLLWALETLAWDAEYLIRVCVLLGELASRDPGGNWRNRPGNSLSTIILPWYPQTLASFEKRKTAVKTLCNELPDIGWKLVLGLLPRNHGISMGSHKPSWRNPVPDDWKPKVTNQGYWEEVSFYAELAVSSAGCDIDRLVDLIGDLENLTDPSFKRLLNVLSSDGIVRLSEENRYPIWDKLRKIIFQHRQHPKAKWALPDELLASIEEVANKIKPSNPFYLYRHVFVLSYRTDKYEKDIDWKIQYKKNDEHRQEIIGKILSEGGIQAVINFSKVLGHPTYVGYALASVADEEIDNFLLPAYLKNFSSFIESYVGWRRYNNGWSWVDGIEKLEWSQKQVAQLLIYLPFNKDTWERAADWLGDEEREYWLHVDEKRYRADENWGIAVDKLLEYGRPYATINCLAEMLQENQPIDVEQCIKALLAAASSSEAAHRLDYHHAAELIEMLQKSSEIETDDLFKVEWAYLPLLDGHHGISPKTIENNLANHPESFCQTIQLVYCSTNSDEDKDERSEQKKNIAQNALRLLENWRTPPGIQEDGSFDQDHFSNWLERTKELCFESGHLEVALYHIGEVLIHSPADDSGLWINKIVADALNAKDADDMRNGFYIKTINSRGVHRIDPTGKPERELAEKYRQQAEDVENAGYHRLAATLRDLAKSYDRDAERIISEHTHRKNK</sequence>
<reference evidence="1" key="1">
    <citation type="journal article" date="2024" name="Syst. Appl. Microbiol.">
        <title>First single-strain enrichments of Electrothrix cable bacteria, description of E. aestuarii sp. nov. and E. rattekaaiensis sp. nov., and proposal of a cable bacteria taxonomy following the rules of the SeqCode.</title>
        <authorList>
            <person name="Plum-Jensen L.E."/>
            <person name="Schramm A."/>
            <person name="Marshall I.P.G."/>
        </authorList>
    </citation>
    <scope>NUCLEOTIDE SEQUENCE</scope>
    <source>
        <strain evidence="1">Rat1</strain>
    </source>
</reference>
<gene>
    <name evidence="1" type="ORF">Q3M24_18705</name>
</gene>
<dbReference type="EMBL" id="CP159373">
    <property type="protein sequence ID" value="XCN72309.1"/>
    <property type="molecule type" value="Genomic_DNA"/>
</dbReference>
<proteinExistence type="predicted"/>
<organism evidence="1">
    <name type="scientific">Candidatus Electrothrix aestuarii</name>
    <dbReference type="NCBI Taxonomy" id="3062594"/>
    <lineage>
        <taxon>Bacteria</taxon>
        <taxon>Pseudomonadati</taxon>
        <taxon>Thermodesulfobacteriota</taxon>
        <taxon>Desulfobulbia</taxon>
        <taxon>Desulfobulbales</taxon>
        <taxon>Desulfobulbaceae</taxon>
        <taxon>Candidatus Electrothrix</taxon>
    </lineage>
</organism>
<evidence type="ECO:0000313" key="1">
    <source>
        <dbReference type="EMBL" id="XCN72309.1"/>
    </source>
</evidence>
<dbReference type="AlphaFoldDB" id="A0AAU8LT50"/>
<reference evidence="1" key="2">
    <citation type="submission" date="2024-06" db="EMBL/GenBank/DDBJ databases">
        <authorList>
            <person name="Plum-Jensen L.E."/>
            <person name="Schramm A."/>
            <person name="Marshall I.P.G."/>
        </authorList>
    </citation>
    <scope>NUCLEOTIDE SEQUENCE</scope>
    <source>
        <strain evidence="1">Rat1</strain>
    </source>
</reference>
<dbReference type="KEGG" id="eaj:Q3M24_18705"/>
<protein>
    <submittedName>
        <fullName evidence="1">Uncharacterized protein</fullName>
    </submittedName>
</protein>
<accession>A0AAU8LT50</accession>
<name>A0AAU8LT50_9BACT</name>